<dbReference type="KEGG" id="cqu:CpipJ_CPIJ013806"/>
<dbReference type="EnsemblMetazoa" id="CPIJ013806-RA">
    <property type="protein sequence ID" value="CPIJ013806-PA"/>
    <property type="gene ID" value="CPIJ013806"/>
</dbReference>
<dbReference type="eggNOG" id="KOG0652">
    <property type="taxonomic scope" value="Eukaryota"/>
</dbReference>
<dbReference type="OrthoDB" id="1937997at2759"/>
<reference evidence="2" key="2">
    <citation type="submission" date="2021-02" db="UniProtKB">
        <authorList>
            <consortium name="EnsemblMetazoa"/>
        </authorList>
    </citation>
    <scope>IDENTIFICATION</scope>
    <source>
        <strain evidence="2">JHB</strain>
    </source>
</reference>
<sequence length="330" mass="36292">MYESVRFLLLDTLLEWFPRCCCPPSLLDLMVLTSFVRIHMPKLQFPILNAGRKNGHLKGTAHDRFGVVADVKLNGQAGLFVQDSVVLTLDPVGSVNRPLVPTWHNRCTGHPRRFFAPRSVTSAACDAFLHGLNLKRKPELKINVAKSSTITYLSVNRFQSPSSRAAAGVSQLQGNSPTPLSIRPPVQGTLPDLPPCIPCLCTWRTLVGRTTCADGFVPSAFVEATSLVGISSGELVYGVPRFVALWGAFNLLWSSGDTVITKTSWFQPLVKLVNALEVFISSEQYSDIGGLDRQIQKLIEAVVLPTTQKDKFKNLRIHPPKSTYLKLAGQ</sequence>
<name>B0X2B3_CULQU</name>
<dbReference type="VEuPathDB" id="VectorBase:CPIJ013806"/>
<keyword evidence="3" id="KW-1185">Reference proteome</keyword>
<proteinExistence type="predicted"/>
<dbReference type="EMBL" id="DS232284">
    <property type="protein sequence ID" value="EDS39136.1"/>
    <property type="molecule type" value="Genomic_DNA"/>
</dbReference>
<gene>
    <name evidence="2" type="primary">6046612</name>
    <name evidence="1" type="ORF">CpipJ_CPIJ013806</name>
</gene>
<dbReference type="HOGENOM" id="CLU_842660_0_0_1"/>
<accession>B0X2B3</accession>
<dbReference type="Proteomes" id="UP000002320">
    <property type="component" value="Unassembled WGS sequence"/>
</dbReference>
<protein>
    <submittedName>
        <fullName evidence="1 2">Uncharacterized protein</fullName>
    </submittedName>
</protein>
<dbReference type="STRING" id="7176.B0X2B3"/>
<evidence type="ECO:0000313" key="1">
    <source>
        <dbReference type="EMBL" id="EDS39136.1"/>
    </source>
</evidence>
<dbReference type="VEuPathDB" id="VectorBase:CQUJHB011236"/>
<reference evidence="1" key="1">
    <citation type="submission" date="2007-03" db="EMBL/GenBank/DDBJ databases">
        <title>Annotation of Culex pipiens quinquefasciatus.</title>
        <authorList>
            <consortium name="The Broad Institute Genome Sequencing Platform"/>
            <person name="Atkinson P.W."/>
            <person name="Hemingway J."/>
            <person name="Christensen B.M."/>
            <person name="Higgs S."/>
            <person name="Kodira C."/>
            <person name="Hannick L."/>
            <person name="Megy K."/>
            <person name="O'Leary S."/>
            <person name="Pearson M."/>
            <person name="Haas B.J."/>
            <person name="Mauceli E."/>
            <person name="Wortman J.R."/>
            <person name="Lee N.H."/>
            <person name="Guigo R."/>
            <person name="Stanke M."/>
            <person name="Alvarado L."/>
            <person name="Amedeo P."/>
            <person name="Antoine C.H."/>
            <person name="Arensburger P."/>
            <person name="Bidwell S.L."/>
            <person name="Crawford M."/>
            <person name="Camaro F."/>
            <person name="Devon K."/>
            <person name="Engels R."/>
            <person name="Hammond M."/>
            <person name="Howarth C."/>
            <person name="Koehrsen M."/>
            <person name="Lawson D."/>
            <person name="Montgomery P."/>
            <person name="Nene V."/>
            <person name="Nusbaum C."/>
            <person name="Puiu D."/>
            <person name="Romero-Severson J."/>
            <person name="Severson D.W."/>
            <person name="Shumway M."/>
            <person name="Sisk P."/>
            <person name="Stolte C."/>
            <person name="Zeng Q."/>
            <person name="Eisenstadt E."/>
            <person name="Fraser-Liggett C."/>
            <person name="Strausberg R."/>
            <person name="Galagan J."/>
            <person name="Birren B."/>
            <person name="Collins F.H."/>
        </authorList>
    </citation>
    <scope>NUCLEOTIDE SEQUENCE [LARGE SCALE GENOMIC DNA]</scope>
    <source>
        <strain evidence="1">JHB</strain>
    </source>
</reference>
<organism>
    <name type="scientific">Culex quinquefasciatus</name>
    <name type="common">Southern house mosquito</name>
    <name type="synonym">Culex pungens</name>
    <dbReference type="NCBI Taxonomy" id="7176"/>
    <lineage>
        <taxon>Eukaryota</taxon>
        <taxon>Metazoa</taxon>
        <taxon>Ecdysozoa</taxon>
        <taxon>Arthropoda</taxon>
        <taxon>Hexapoda</taxon>
        <taxon>Insecta</taxon>
        <taxon>Pterygota</taxon>
        <taxon>Neoptera</taxon>
        <taxon>Endopterygota</taxon>
        <taxon>Diptera</taxon>
        <taxon>Nematocera</taxon>
        <taxon>Culicoidea</taxon>
        <taxon>Culicidae</taxon>
        <taxon>Culicinae</taxon>
        <taxon>Culicini</taxon>
        <taxon>Culex</taxon>
        <taxon>Culex</taxon>
    </lineage>
</organism>
<dbReference type="AlphaFoldDB" id="B0X2B3"/>
<evidence type="ECO:0000313" key="3">
    <source>
        <dbReference type="Proteomes" id="UP000002320"/>
    </source>
</evidence>
<evidence type="ECO:0000313" key="2">
    <source>
        <dbReference type="EnsemblMetazoa" id="CPIJ013806-PA"/>
    </source>
</evidence>
<dbReference type="InParanoid" id="B0X2B3"/>